<dbReference type="GO" id="GO:0033925">
    <property type="term" value="F:mannosyl-glycoprotein endo-beta-N-acetylglucosaminidase activity"/>
    <property type="evidence" value="ECO:0007669"/>
    <property type="project" value="UniProtKB-EC"/>
</dbReference>
<feature type="domain" description="Cytosolic endo-beta-N-acetylglucosaminidase TIM barrel" evidence="1">
    <location>
        <begin position="121"/>
        <end position="364"/>
    </location>
</feature>
<proteinExistence type="predicted"/>
<dbReference type="OrthoDB" id="284473at2759"/>
<dbReference type="EMBL" id="OU892279">
    <property type="protein sequence ID" value="CAG9766938.1"/>
    <property type="molecule type" value="Genomic_DNA"/>
</dbReference>
<gene>
    <name evidence="2" type="ORF">CEUTPL_LOCUS7507</name>
</gene>
<protein>
    <recommendedName>
        <fullName evidence="1">Cytosolic endo-beta-N-acetylglucosaminidase TIM barrel domain-containing protein</fullName>
    </recommendedName>
</protein>
<dbReference type="PANTHER" id="PTHR13246:SF1">
    <property type="entry name" value="CYTOSOLIC ENDO-BETA-N-ACETYLGLUCOSAMINIDASE"/>
    <property type="match status" value="1"/>
</dbReference>
<dbReference type="Pfam" id="PF03644">
    <property type="entry name" value="Glyco_hydro_85"/>
    <property type="match status" value="1"/>
</dbReference>
<dbReference type="InterPro" id="IPR005201">
    <property type="entry name" value="TIM_ENGase"/>
</dbReference>
<evidence type="ECO:0000313" key="3">
    <source>
        <dbReference type="Proteomes" id="UP001152799"/>
    </source>
</evidence>
<sequence>MNNLEKESDNLLDSTLAEPKTSMLPSFTFSQCRPISKHSDIEDCLTNPPEWVNRVIPLKKRSGYVIRNAVSDCHMSEDRFYARPRLDRRTVPKTLVCHDYKGGYLSDSYIPFEGAEDNTLATDGYTFYNWSQIDYFVYFSHHFLTIPPLAWVNAGHKNGVKVLGTIITENSDGVQICNEQIFKTLDQMREFVYQLTEIQKTFGFDGWLLNIENPVNNAYILKEFVALLTQQTHRHDSESVVIWYDSVTKDGLLRWQDQLNDQNRCFFDSCDGIFLNYGWNEEKLINTVAMAGTRRFDVFVGVDVFGRGVFGGGQFNTYKAVELISKHNLSMAIFAPGWTHETMAKVSSESTFRKFLNRDDAFWASLWPFLYTHPVNDFFETDFHVGLDSNYYNLYIQKQQTTNLLNPENPNAISDYSIVQKNTGKCLSRGFFDAKNICIISNDNLEKPSSTFVHNLFACDIKLNGKIGVYFMTKKAHIGDKAVLNVTLLTCLRSGAMKEIKLLSEQRLLATENLGILEVYLLRDEDVKYNYTLNYIARKRMKILNKPEISGSIVLSMFEFLTTPCDLLEIGATVRNGSSISLLEFGIIQLF</sequence>
<dbReference type="Proteomes" id="UP001152799">
    <property type="component" value="Chromosome 3"/>
</dbReference>
<evidence type="ECO:0000313" key="2">
    <source>
        <dbReference type="EMBL" id="CAG9766938.1"/>
    </source>
</evidence>
<organism evidence="2 3">
    <name type="scientific">Ceutorhynchus assimilis</name>
    <name type="common">cabbage seed weevil</name>
    <dbReference type="NCBI Taxonomy" id="467358"/>
    <lineage>
        <taxon>Eukaryota</taxon>
        <taxon>Metazoa</taxon>
        <taxon>Ecdysozoa</taxon>
        <taxon>Arthropoda</taxon>
        <taxon>Hexapoda</taxon>
        <taxon>Insecta</taxon>
        <taxon>Pterygota</taxon>
        <taxon>Neoptera</taxon>
        <taxon>Endopterygota</taxon>
        <taxon>Coleoptera</taxon>
        <taxon>Polyphaga</taxon>
        <taxon>Cucujiformia</taxon>
        <taxon>Curculionidae</taxon>
        <taxon>Ceutorhynchinae</taxon>
        <taxon>Ceutorhynchus</taxon>
    </lineage>
</organism>
<dbReference type="AlphaFoldDB" id="A0A9N9QNR8"/>
<evidence type="ECO:0000259" key="1">
    <source>
        <dbReference type="Pfam" id="PF03644"/>
    </source>
</evidence>
<dbReference type="InterPro" id="IPR032979">
    <property type="entry name" value="ENGase"/>
</dbReference>
<dbReference type="CDD" id="cd06547">
    <property type="entry name" value="GH85_ENGase"/>
    <property type="match status" value="1"/>
</dbReference>
<keyword evidence="3" id="KW-1185">Reference proteome</keyword>
<accession>A0A9N9QNR8</accession>
<dbReference type="Gene3D" id="3.20.20.80">
    <property type="entry name" value="Glycosidases"/>
    <property type="match status" value="1"/>
</dbReference>
<name>A0A9N9QNR8_9CUCU</name>
<dbReference type="PANTHER" id="PTHR13246">
    <property type="entry name" value="ENDO BETA N-ACETYLGLUCOSAMINIDASE"/>
    <property type="match status" value="1"/>
</dbReference>
<dbReference type="GO" id="GO:0005829">
    <property type="term" value="C:cytosol"/>
    <property type="evidence" value="ECO:0007669"/>
    <property type="project" value="UniProtKB-SubCell"/>
</dbReference>
<reference evidence="2" key="1">
    <citation type="submission" date="2022-01" db="EMBL/GenBank/DDBJ databases">
        <authorList>
            <person name="King R."/>
        </authorList>
    </citation>
    <scope>NUCLEOTIDE SEQUENCE</scope>
</reference>